<accession>A0A4Y2WUF3</accession>
<dbReference type="Proteomes" id="UP000499080">
    <property type="component" value="Unassembled WGS sequence"/>
</dbReference>
<dbReference type="OrthoDB" id="6020333at2759"/>
<comment type="caution">
    <text evidence="1">The sequence shown here is derived from an EMBL/GenBank/DDBJ whole genome shotgun (WGS) entry which is preliminary data.</text>
</comment>
<evidence type="ECO:0000313" key="1">
    <source>
        <dbReference type="EMBL" id="GBO40416.1"/>
    </source>
</evidence>
<gene>
    <name evidence="1" type="ORF">AVEN_56687_1</name>
</gene>
<name>A0A4Y2WUF3_ARAVE</name>
<dbReference type="EMBL" id="BGPR01065648">
    <property type="protein sequence ID" value="GBO40416.1"/>
    <property type="molecule type" value="Genomic_DNA"/>
</dbReference>
<proteinExistence type="predicted"/>
<sequence>MFEYLSFFFQLSSDHSSPPNSIPAVEFRDRLRTSLTEEDYFRRSTYGSIQESGHHQSCCVAGEHFLTSEEFARRSLSLDSAVHVDVSALLSLQAIIAFCAKTAIYLSLCTSGESRIRVWLGLRS</sequence>
<dbReference type="AlphaFoldDB" id="A0A4Y2WUF3"/>
<reference evidence="1 2" key="1">
    <citation type="journal article" date="2019" name="Sci. Rep.">
        <title>Orb-weaving spider Araneus ventricosus genome elucidates the spidroin gene catalogue.</title>
        <authorList>
            <person name="Kono N."/>
            <person name="Nakamura H."/>
            <person name="Ohtoshi R."/>
            <person name="Moran D.A.P."/>
            <person name="Shinohara A."/>
            <person name="Yoshida Y."/>
            <person name="Fujiwara M."/>
            <person name="Mori M."/>
            <person name="Tomita M."/>
            <person name="Arakawa K."/>
        </authorList>
    </citation>
    <scope>NUCLEOTIDE SEQUENCE [LARGE SCALE GENOMIC DNA]</scope>
</reference>
<evidence type="ECO:0000313" key="2">
    <source>
        <dbReference type="Proteomes" id="UP000499080"/>
    </source>
</evidence>
<protein>
    <submittedName>
        <fullName evidence="1">Uncharacterized protein</fullName>
    </submittedName>
</protein>
<organism evidence="1 2">
    <name type="scientific">Araneus ventricosus</name>
    <name type="common">Orbweaver spider</name>
    <name type="synonym">Epeira ventricosa</name>
    <dbReference type="NCBI Taxonomy" id="182803"/>
    <lineage>
        <taxon>Eukaryota</taxon>
        <taxon>Metazoa</taxon>
        <taxon>Ecdysozoa</taxon>
        <taxon>Arthropoda</taxon>
        <taxon>Chelicerata</taxon>
        <taxon>Arachnida</taxon>
        <taxon>Araneae</taxon>
        <taxon>Araneomorphae</taxon>
        <taxon>Entelegynae</taxon>
        <taxon>Araneoidea</taxon>
        <taxon>Araneidae</taxon>
        <taxon>Araneus</taxon>
    </lineage>
</organism>
<keyword evidence="2" id="KW-1185">Reference proteome</keyword>